<sequence>MWYPTTEAEFVEHEIKSLLKKHKLRKTELAVILDMTTANIKKLPPDDLLAAIEGVIKERQAVRGSKIPTTPIFEILGIKPEAFDLEINGRRIRYQPAFKRGFTRGDEVIKIDDKRISTSRPNFTDRLRKLLVAAIQGTWKPGMSDADIDACLTEFADEIRRQQ</sequence>
<protein>
    <submittedName>
        <fullName evidence="1">Uncharacterized protein</fullName>
    </submittedName>
</protein>
<dbReference type="EMBL" id="WBVX01000029">
    <property type="protein sequence ID" value="KAB2680073.1"/>
    <property type="molecule type" value="Genomic_DNA"/>
</dbReference>
<dbReference type="RefSeq" id="WP_151652995.1">
    <property type="nucleotide sequence ID" value="NZ_WBVX01000029.1"/>
</dbReference>
<evidence type="ECO:0000313" key="1">
    <source>
        <dbReference type="EMBL" id="KAB2680073.1"/>
    </source>
</evidence>
<dbReference type="AlphaFoldDB" id="A0A6L3Y9X3"/>
<proteinExistence type="predicted"/>
<gene>
    <name evidence="1" type="ORF">F9L08_21995</name>
</gene>
<comment type="caution">
    <text evidence="1">The sequence shown here is derived from an EMBL/GenBank/DDBJ whole genome shotgun (WGS) entry which is preliminary data.</text>
</comment>
<dbReference type="Proteomes" id="UP000481643">
    <property type="component" value="Unassembled WGS sequence"/>
</dbReference>
<accession>A0A6L3Y9X3</accession>
<name>A0A6L3Y9X3_9HYPH</name>
<organism evidence="1 2">
    <name type="scientific">Brucella tritici</name>
    <dbReference type="NCBI Taxonomy" id="94626"/>
    <lineage>
        <taxon>Bacteria</taxon>
        <taxon>Pseudomonadati</taxon>
        <taxon>Pseudomonadota</taxon>
        <taxon>Alphaproteobacteria</taxon>
        <taxon>Hyphomicrobiales</taxon>
        <taxon>Brucellaceae</taxon>
        <taxon>Brucella/Ochrobactrum group</taxon>
        <taxon>Brucella</taxon>
    </lineage>
</organism>
<evidence type="ECO:0000313" key="2">
    <source>
        <dbReference type="Proteomes" id="UP000481643"/>
    </source>
</evidence>
<reference evidence="1 2" key="1">
    <citation type="submission" date="2019-09" db="EMBL/GenBank/DDBJ databases">
        <title>Taxonomic organization of the family Brucellaceae based on a phylogenomic approach.</title>
        <authorList>
            <person name="Leclercq S."/>
            <person name="Cloeckaert A."/>
            <person name="Zygmunt M.S."/>
        </authorList>
    </citation>
    <scope>NUCLEOTIDE SEQUENCE [LARGE SCALE GENOMIC DNA]</scope>
    <source>
        <strain evidence="1 2">WS1830</strain>
    </source>
</reference>